<protein>
    <recommendedName>
        <fullName evidence="10">Zinc finger ZZ-type and EF-hand domain-containing protein 1</fullName>
    </recommendedName>
</protein>
<dbReference type="PROSITE" id="PS50135">
    <property type="entry name" value="ZF_ZZ_2"/>
    <property type="match status" value="2"/>
</dbReference>
<sequence length="2921" mass="330478">MGSNCSSSDNTDDEFNDEENTSDAEEETDKDITGALDLGSLFDATSLRILASRVKEDIPENVIQQHAGALIKWLEEKIQQNEETITLLQFCSMLMNRSVGREECFQAFEQFDSEGDGTANVVNMLEALKPSPTGKIQEDITHVVRTLQACSLLPGFIDVYNEDKATIGQHGTRLLNFLLRNRAPVFALPFPILNSFNNTVQMRLSILENYFNKLKETVSKHEETMLHDGEEVRSVDKCFNLVDVSTNKADAYRLFSKDFASYWQSDGSARSHWIRLRMKNNVVVKQLSVGVAASDQSYMPNLISISVGKSAFNLREIAEVRISSHMTGDVVLVEDLKVYYPIIQINIKRCQSDGCDTRIHHCKVLGYKIVKEAGISVTDASAAWYLQILASTALATMTVAPHLKASIIQLTKQALKYMPPLSLAPSSTEKPSFMSTHVLKEIDQFLTSVVWSTEDSCPDGLDVLLAFNLARGHIAGTIDTMIRIQGNMDMDIDTGQLSTDMCKVRETFWKKQGGLLHLNLIGCDGGQKDDTCGPNNIVGAIGWSSAQAYLSADGKTKVNMFFQGPDHVQITKIRIKPIRYNSWMKIQLPIASKRQVIFHYFIKQVNKGPGGPKCGLVFVYSHDEKFDLEKGTKRFAEYDGWRSFQYNFCNSARSAGITKKEEIPVAYFNIEDDWEEVEVVLDTCKVGKYVLIKFLEPRQATAERLGIMGVRFYGFHRKAIFLTPQDVERLVPHDENNMITWRTVVPKVLSFLTFLSRDQDSGDKRSVSSRPHSVDVTNLSIGLLWKLYNAFNDDLCSILSLELLHSLFPFLANSKEQNRDDSEEFFQHLCSLVDSQPGDTELKMRLHTIAKQVIIDGAAVFFPDKEARRKQLFSMMTNCNTLQEATSVTLTFQSLCQFFSSVDPSGLLDLPNTITEEFNKAPALQVLETLISVAYTEYRKVLDTVEETEQAAHLIQLLCSLQTSLFSWAHRQITGSNKEHSKIAEAMLVQYIKLLSSKVTQALKDYAVLDQNDMVNLMSKLEKSFLSTVLGQMVLSMTFLTTHLTSTTRQKILGEVLSVCKEFQTITPKLPQVFYKFESDAWKAMEGGEVVLRTWDVESTHNYNNNMHVKQFFTCPGANSFIVEFDPLCETEKRYDYLEFTDSRHSRTRFDEKVGTEKWPLKVTFKSTLRLQFLFHSDSSNNEWGYKFKVTAKGCPDVPLCWLFDAQLSLAKLAGRLCGTTLDVSKVSERCLSELRRTLVTSRSQMTDILEEAESDMLNSELWKTLFRGGYNVKKLQRSLSGRQIAEDCEQVKHFLLQLSEPSNEETPADKFFKRCQDNCKVIYPDMGGKEVEQRQKLKLIAEKSPVEQLHDAVTDGKEKALFLLKFAGLSKVHLRHDSKSKHDRRTKQNNLVKLQLGEKVFKLDIDRYPSFKLVLEFVRDPAWSKERVEQLLYERRQHAQAVSEVYMTAAEYIRTVGEESIFQIPIVVFLQEMFSYQDKFAKHYADGLQGCGLELESTVRRSFYTLVRRMVNSLGQVSRLELSRKLIPCYDFLITCMLHLLDVNWQFQDLFLLVDLKLPELYIKLAKELVYLMLVMGHAVSMQGQYNLATFALFCPCPTSDDIEGSISMRENVVAEVDEEKELEEYRQNMKWQKECDDTSFFAWVRKQKHSANKDKTKAIQMFVGRFCDLLDVEITCDGCGETLPGRRYRCLQCMDMDLCSTCFAGGVKPDGEHTDDHEIVHLQYKCDECYAFIVGTRIHCNQCENFDLCLGCHKAGHFIAGHTAEHTVQTYPMVKWRTAKHSESSMMSYVHQHVWMSYCSLALCMANMLYQNTPTTSSSTTTTTVEVVHHTYSENSCGLDPDYVRLATQLYNMSIELAVKCLNQVSVADDVDTDNDDSPAAVQARQEEAFAVHTQERIMGLLGAMLPSKDKTPLAEDVSLIFTSVDFLALLFSIASSGESGHETNTQHYAMGLIGRLLQRTSIQCCVVDSAVPLATIEDRSNNGKNQDTSDEREKQFNDKINPDSDGYKIDHDSSEQKTTDIGVSGKNCPLSENISVKEMNKSIKQTEKHSIENLSTSEQPVLTRNVPSSASEQSEPLRDDKTPSLESSLNKVIDTSVISDPLDGLPDENTNMINKKMLDNEEIVNTRNVLESVDDKDEDTSNNAIAEKERANIREDLSGDILQGAEGDVTAKFLFSFGATCLERSGLDWANSMATTLSKLFNSSVWKAVLLRHLSGLIDKTKQNPELPSIFALFVVAGFPEVLSIGSHVRYMDIGTEMKKGVVLKHFPDKNYTLLVDKKSRNRRTVKDEYIECLYEDAQILDRHHIESFIRIVISIIEQLQNGKTTPVISMWVLSLTLKALARTLTASANKDERKLFYVNHFLQCIVFLASQGTGFHRQWLLAHLEILSLTLYTHEDDELEGVDTVTDEQPTSLCKKLDFSSEVNGKSSVEETTDHKEQACQEFPCKAGLPVSVLTTICNMHSKVTNVIMPENSSVMDVVDTGVQVMSVTDILDREPEEAEEEPTQVLSCPRCIPDNDFRNNTQKRLRAQSKSLFKKELEVQGKLCNKEFLAQVNIAISILYARQVLTGLLAEWPDDGHKITAQLLGCQLSFNLPFILDLLHRPESPEMFDKVIQNLIRHCDNEELVPVAMTACHFMEEVTLSAVTKESPHDYKNNCRIEERIHIPGAPFLTIEFDSRCASEEGNDELTMSSSEDYKHDRHVFSGPRDRWSNFDIPGDTLYYKFVSKATNNDWGYRFTVSGGRMGRFDTGYTILSALLLVPHVIRSVPLDKLWKSLVCVACKQTGQQRLKAIQLMIKLIQAHFRKPEVESQPLDLSLLRPLWSLYCKMTDESRGGITSESGFMPSSVLALTELFLHAEDLAIDWGLEAKYAASLQLPEELQYTTYQGLLNIAAVSEMVGFENKATLGFKALNEKLNVD</sequence>
<evidence type="ECO:0000256" key="2">
    <source>
        <dbReference type="ARBA" id="ARBA00022771"/>
    </source>
</evidence>
<feature type="compositionally biased region" description="Acidic residues" evidence="5">
    <location>
        <begin position="10"/>
        <end position="29"/>
    </location>
</feature>
<dbReference type="InterPro" id="IPR043145">
    <property type="entry name" value="Znf_ZZ_sf"/>
</dbReference>
<dbReference type="Gene3D" id="2.60.120.260">
    <property type="entry name" value="Galactose-binding domain-like"/>
    <property type="match status" value="1"/>
</dbReference>
<accession>A0AAD9K8X3</accession>
<gene>
    <name evidence="8" type="ORF">LSH36_34g04010</name>
</gene>
<dbReference type="InterPro" id="IPR004939">
    <property type="entry name" value="APC_su10/DOC_dom"/>
</dbReference>
<feature type="compositionally biased region" description="Basic and acidic residues" evidence="5">
    <location>
        <begin position="1981"/>
        <end position="2021"/>
    </location>
</feature>
<evidence type="ECO:0000259" key="7">
    <source>
        <dbReference type="PROSITE" id="PS51284"/>
    </source>
</evidence>
<dbReference type="PROSITE" id="PS51284">
    <property type="entry name" value="DOC"/>
    <property type="match status" value="1"/>
</dbReference>
<dbReference type="InterPro" id="IPR008979">
    <property type="entry name" value="Galactose-bd-like_sf"/>
</dbReference>
<dbReference type="Proteomes" id="UP001208570">
    <property type="component" value="Unassembled WGS sequence"/>
</dbReference>
<dbReference type="PROSITE" id="PS01357">
    <property type="entry name" value="ZF_ZZ_1"/>
    <property type="match status" value="1"/>
</dbReference>
<dbReference type="EMBL" id="JAODUP010000034">
    <property type="protein sequence ID" value="KAK2166862.1"/>
    <property type="molecule type" value="Genomic_DNA"/>
</dbReference>
<feature type="region of interest" description="Disordered" evidence="5">
    <location>
        <begin position="1981"/>
        <end position="2033"/>
    </location>
</feature>
<dbReference type="PANTHER" id="PTHR22772:SF4">
    <property type="entry name" value="ZINC FINGER ZZ-TYPE AND EF-HAND DOMAIN-CONTAINING PROTEIN 1"/>
    <property type="match status" value="1"/>
</dbReference>
<comment type="caution">
    <text evidence="8">The sequence shown here is derived from an EMBL/GenBank/DDBJ whole genome shotgun (WGS) entry which is preliminary data.</text>
</comment>
<evidence type="ECO:0000259" key="6">
    <source>
        <dbReference type="PROSITE" id="PS50135"/>
    </source>
</evidence>
<evidence type="ECO:0000256" key="1">
    <source>
        <dbReference type="ARBA" id="ARBA00022723"/>
    </source>
</evidence>
<dbReference type="Pfam" id="PF03256">
    <property type="entry name" value="ANAPC10"/>
    <property type="match status" value="1"/>
</dbReference>
<keyword evidence="2 4" id="KW-0863">Zinc-finger</keyword>
<keyword evidence="3" id="KW-0862">Zinc</keyword>
<proteinExistence type="predicted"/>
<dbReference type="SMART" id="SM01337">
    <property type="entry name" value="APC10"/>
    <property type="match status" value="1"/>
</dbReference>
<dbReference type="GO" id="GO:0008270">
    <property type="term" value="F:zinc ion binding"/>
    <property type="evidence" value="ECO:0007669"/>
    <property type="project" value="UniProtKB-KW"/>
</dbReference>
<feature type="region of interest" description="Disordered" evidence="5">
    <location>
        <begin position="2046"/>
        <end position="2089"/>
    </location>
</feature>
<evidence type="ECO:0000256" key="5">
    <source>
        <dbReference type="SAM" id="MobiDB-lite"/>
    </source>
</evidence>
<evidence type="ECO:0000256" key="3">
    <source>
        <dbReference type="ARBA" id="ARBA00022833"/>
    </source>
</evidence>
<evidence type="ECO:0008006" key="10">
    <source>
        <dbReference type="Google" id="ProtNLM"/>
    </source>
</evidence>
<evidence type="ECO:0000313" key="9">
    <source>
        <dbReference type="Proteomes" id="UP001208570"/>
    </source>
</evidence>
<feature type="domain" description="ZZ-type" evidence="6">
    <location>
        <begin position="1673"/>
        <end position="1729"/>
    </location>
</feature>
<organism evidence="8 9">
    <name type="scientific">Paralvinella palmiformis</name>
    <dbReference type="NCBI Taxonomy" id="53620"/>
    <lineage>
        <taxon>Eukaryota</taxon>
        <taxon>Metazoa</taxon>
        <taxon>Spiralia</taxon>
        <taxon>Lophotrochozoa</taxon>
        <taxon>Annelida</taxon>
        <taxon>Polychaeta</taxon>
        <taxon>Sedentaria</taxon>
        <taxon>Canalipalpata</taxon>
        <taxon>Terebellida</taxon>
        <taxon>Terebelliformia</taxon>
        <taxon>Alvinellidae</taxon>
        <taxon>Paralvinella</taxon>
    </lineage>
</organism>
<dbReference type="Pfam" id="PF00569">
    <property type="entry name" value="ZZ"/>
    <property type="match status" value="2"/>
</dbReference>
<dbReference type="SUPFAM" id="SSF49785">
    <property type="entry name" value="Galactose-binding domain-like"/>
    <property type="match status" value="1"/>
</dbReference>
<feature type="region of interest" description="Disordered" evidence="5">
    <location>
        <begin position="1"/>
        <end position="32"/>
    </location>
</feature>
<dbReference type="InterPro" id="IPR040099">
    <property type="entry name" value="ZZEF1"/>
</dbReference>
<keyword evidence="9" id="KW-1185">Reference proteome</keyword>
<dbReference type="Gene3D" id="3.30.60.90">
    <property type="match status" value="2"/>
</dbReference>
<feature type="domain" description="ZZ-type" evidence="6">
    <location>
        <begin position="1723"/>
        <end position="1778"/>
    </location>
</feature>
<evidence type="ECO:0000256" key="4">
    <source>
        <dbReference type="PROSITE-ProRule" id="PRU00228"/>
    </source>
</evidence>
<feature type="domain" description="DOC" evidence="7">
    <location>
        <begin position="212"/>
        <end position="391"/>
    </location>
</feature>
<dbReference type="SUPFAM" id="SSF57850">
    <property type="entry name" value="RING/U-box"/>
    <property type="match status" value="2"/>
</dbReference>
<keyword evidence="1" id="KW-0479">Metal-binding</keyword>
<dbReference type="SMART" id="SM00291">
    <property type="entry name" value="ZnF_ZZ"/>
    <property type="match status" value="2"/>
</dbReference>
<dbReference type="InterPro" id="IPR000433">
    <property type="entry name" value="Znf_ZZ"/>
</dbReference>
<dbReference type="CDD" id="cd02249">
    <property type="entry name" value="ZZ"/>
    <property type="match status" value="1"/>
</dbReference>
<evidence type="ECO:0000313" key="8">
    <source>
        <dbReference type="EMBL" id="KAK2166862.1"/>
    </source>
</evidence>
<feature type="compositionally biased region" description="Polar residues" evidence="5">
    <location>
        <begin position="2055"/>
        <end position="2077"/>
    </location>
</feature>
<dbReference type="PANTHER" id="PTHR22772">
    <property type="entry name" value="NOVEL ZZ TYPE ZINC FINGER DOMAIN CONTAINING PROTEIN"/>
    <property type="match status" value="1"/>
</dbReference>
<name>A0AAD9K8X3_9ANNE</name>
<reference evidence="8" key="1">
    <citation type="journal article" date="2023" name="Mol. Biol. Evol.">
        <title>Third-Generation Sequencing Reveals the Adaptive Role of the Epigenome in Three Deep-Sea Polychaetes.</title>
        <authorList>
            <person name="Perez M."/>
            <person name="Aroh O."/>
            <person name="Sun Y."/>
            <person name="Lan Y."/>
            <person name="Juniper S.K."/>
            <person name="Young C.R."/>
            <person name="Angers B."/>
            <person name="Qian P.Y."/>
        </authorList>
    </citation>
    <scope>NUCLEOTIDE SEQUENCE</scope>
    <source>
        <strain evidence="8">P08H-3</strain>
    </source>
</reference>